<feature type="domain" description="Metallo-beta-lactamase" evidence="2">
    <location>
        <begin position="40"/>
        <end position="231"/>
    </location>
</feature>
<accession>A0ABS7QXA1</accession>
<protein>
    <submittedName>
        <fullName evidence="3">MBL fold metallo-hydrolase</fullName>
    </submittedName>
</protein>
<evidence type="ECO:0000256" key="1">
    <source>
        <dbReference type="SAM" id="MobiDB-lite"/>
    </source>
</evidence>
<dbReference type="InterPro" id="IPR036866">
    <property type="entry name" value="RibonucZ/Hydroxyglut_hydro"/>
</dbReference>
<gene>
    <name evidence="3" type="ORF">K7472_23740</name>
</gene>
<dbReference type="Gene3D" id="3.60.15.10">
    <property type="entry name" value="Ribonuclease Z/Hydroxyacylglutathione hydrolase-like"/>
    <property type="match status" value="1"/>
</dbReference>
<evidence type="ECO:0000313" key="3">
    <source>
        <dbReference type="EMBL" id="MBY8887830.1"/>
    </source>
</evidence>
<name>A0ABS7QXA1_9ACTN</name>
<sequence length="254" mass="26133">MDNSWEDQGGSGVPEGPGGGPDGWERLAPGVARRRLPFLDVTIGVVVGTDGVLVVDTGSTVREGGLLSRQVRELTGREVTDVVLTHAHFDHVLGTAGFGPGVRVHAARGLVALLERERGALRADAVKYGVDPDEAAEAAQALPLPGVPVDTAADLDLGGRRARLVVAGPGHTGHDLAVLVPGTPAVVFCGDLVEESGAPQAGPDAVPGAWPAALDRLLELGGETAVYVPGHGACVDARFVREQRDALARRFGVA</sequence>
<dbReference type="SUPFAM" id="SSF56281">
    <property type="entry name" value="Metallo-hydrolase/oxidoreductase"/>
    <property type="match status" value="1"/>
</dbReference>
<reference evidence="3 4" key="1">
    <citation type="submission" date="2021-08" db="EMBL/GenBank/DDBJ databases">
        <title>Streptomyces sp. PTM05 isolated from lichen.</title>
        <authorList>
            <person name="Somphong A."/>
            <person name="Phongsopitanun W."/>
            <person name="Tanasupawat S."/>
        </authorList>
    </citation>
    <scope>NUCLEOTIDE SEQUENCE [LARGE SCALE GENOMIC DNA]</scope>
    <source>
        <strain evidence="3 4">Ptm05</strain>
    </source>
</reference>
<dbReference type="Pfam" id="PF00753">
    <property type="entry name" value="Lactamase_B"/>
    <property type="match status" value="1"/>
</dbReference>
<dbReference type="InterPro" id="IPR050855">
    <property type="entry name" value="NDM-1-like"/>
</dbReference>
<keyword evidence="4" id="KW-1185">Reference proteome</keyword>
<feature type="compositionally biased region" description="Gly residues" evidence="1">
    <location>
        <begin position="9"/>
        <end position="22"/>
    </location>
</feature>
<dbReference type="CDD" id="cd16282">
    <property type="entry name" value="metallo-hydrolase-like_MBL-fold"/>
    <property type="match status" value="1"/>
</dbReference>
<dbReference type="SMART" id="SM00849">
    <property type="entry name" value="Lactamase_B"/>
    <property type="match status" value="1"/>
</dbReference>
<dbReference type="PANTHER" id="PTHR42951">
    <property type="entry name" value="METALLO-BETA-LACTAMASE DOMAIN-CONTAINING"/>
    <property type="match status" value="1"/>
</dbReference>
<comment type="caution">
    <text evidence="3">The sequence shown here is derived from an EMBL/GenBank/DDBJ whole genome shotgun (WGS) entry which is preliminary data.</text>
</comment>
<dbReference type="Proteomes" id="UP001198565">
    <property type="component" value="Unassembled WGS sequence"/>
</dbReference>
<dbReference type="RefSeq" id="WP_222980577.1">
    <property type="nucleotide sequence ID" value="NZ_JAINVZ010000019.1"/>
</dbReference>
<dbReference type="InterPro" id="IPR001279">
    <property type="entry name" value="Metallo-B-lactamas"/>
</dbReference>
<dbReference type="EMBL" id="JAINVZ010000019">
    <property type="protein sequence ID" value="MBY8887830.1"/>
    <property type="molecule type" value="Genomic_DNA"/>
</dbReference>
<organism evidence="3 4">
    <name type="scientific">Streptantibioticus parmotrematis</name>
    <dbReference type="NCBI Taxonomy" id="2873249"/>
    <lineage>
        <taxon>Bacteria</taxon>
        <taxon>Bacillati</taxon>
        <taxon>Actinomycetota</taxon>
        <taxon>Actinomycetes</taxon>
        <taxon>Kitasatosporales</taxon>
        <taxon>Streptomycetaceae</taxon>
        <taxon>Streptantibioticus</taxon>
    </lineage>
</organism>
<dbReference type="PANTHER" id="PTHR42951:SF4">
    <property type="entry name" value="ACYL-COENZYME A THIOESTERASE MBLAC2"/>
    <property type="match status" value="1"/>
</dbReference>
<evidence type="ECO:0000259" key="2">
    <source>
        <dbReference type="SMART" id="SM00849"/>
    </source>
</evidence>
<evidence type="ECO:0000313" key="4">
    <source>
        <dbReference type="Proteomes" id="UP001198565"/>
    </source>
</evidence>
<proteinExistence type="predicted"/>
<feature type="region of interest" description="Disordered" evidence="1">
    <location>
        <begin position="1"/>
        <end position="26"/>
    </location>
</feature>